<accession>A0ABP0K061</accession>
<evidence type="ECO:0000313" key="6">
    <source>
        <dbReference type="Proteomes" id="UP001642484"/>
    </source>
</evidence>
<dbReference type="InterPro" id="IPR018247">
    <property type="entry name" value="EF_Hand_1_Ca_BS"/>
</dbReference>
<evidence type="ECO:0000256" key="3">
    <source>
        <dbReference type="SAM" id="MobiDB-lite"/>
    </source>
</evidence>
<dbReference type="Pfam" id="PF13833">
    <property type="entry name" value="EF-hand_8"/>
    <property type="match status" value="1"/>
</dbReference>
<evidence type="ECO:0000259" key="4">
    <source>
        <dbReference type="PROSITE" id="PS50222"/>
    </source>
</evidence>
<dbReference type="SMART" id="SM00054">
    <property type="entry name" value="EFh"/>
    <property type="match status" value="4"/>
</dbReference>
<dbReference type="Gene3D" id="1.10.238.10">
    <property type="entry name" value="EF-hand"/>
    <property type="match status" value="3"/>
</dbReference>
<keyword evidence="6" id="KW-1185">Reference proteome</keyword>
<dbReference type="InterPro" id="IPR050145">
    <property type="entry name" value="Centrin_CML-like"/>
</dbReference>
<feature type="compositionally biased region" description="Basic and acidic residues" evidence="3">
    <location>
        <begin position="702"/>
        <end position="712"/>
    </location>
</feature>
<comment type="caution">
    <text evidence="5">The sequence shown here is derived from an EMBL/GenBank/DDBJ whole genome shotgun (WGS) entry which is preliminary data.</text>
</comment>
<dbReference type="PROSITE" id="PS50222">
    <property type="entry name" value="EF_HAND_2"/>
    <property type="match status" value="4"/>
</dbReference>
<protein>
    <recommendedName>
        <fullName evidence="4">EF-hand domain-containing protein</fullName>
    </recommendedName>
</protein>
<dbReference type="Pfam" id="PF13202">
    <property type="entry name" value="EF-hand_5"/>
    <property type="match status" value="1"/>
</dbReference>
<reference evidence="5 6" key="1">
    <citation type="submission" date="2024-02" db="EMBL/GenBank/DDBJ databases">
        <authorList>
            <person name="Chen Y."/>
            <person name="Shah S."/>
            <person name="Dougan E. K."/>
            <person name="Thang M."/>
            <person name="Chan C."/>
        </authorList>
    </citation>
    <scope>NUCLEOTIDE SEQUENCE [LARGE SCALE GENOMIC DNA]</scope>
</reference>
<dbReference type="InterPro" id="IPR011992">
    <property type="entry name" value="EF-hand-dom_pair"/>
</dbReference>
<proteinExistence type="predicted"/>
<keyword evidence="1" id="KW-0677">Repeat</keyword>
<feature type="domain" description="EF-hand" evidence="4">
    <location>
        <begin position="259"/>
        <end position="294"/>
    </location>
</feature>
<feature type="compositionally biased region" description="Polar residues" evidence="3">
    <location>
        <begin position="59"/>
        <end position="68"/>
    </location>
</feature>
<evidence type="ECO:0000313" key="5">
    <source>
        <dbReference type="EMBL" id="CAK9019728.1"/>
    </source>
</evidence>
<feature type="domain" description="EF-hand" evidence="4">
    <location>
        <begin position="522"/>
        <end position="557"/>
    </location>
</feature>
<feature type="region of interest" description="Disordered" evidence="3">
    <location>
        <begin position="697"/>
        <end position="718"/>
    </location>
</feature>
<keyword evidence="2" id="KW-0106">Calcium</keyword>
<gene>
    <name evidence="5" type="ORF">CCMP2556_LOCUS13782</name>
</gene>
<evidence type="ECO:0000256" key="2">
    <source>
        <dbReference type="ARBA" id="ARBA00022837"/>
    </source>
</evidence>
<evidence type="ECO:0000256" key="1">
    <source>
        <dbReference type="ARBA" id="ARBA00022737"/>
    </source>
</evidence>
<organism evidence="5 6">
    <name type="scientific">Durusdinium trenchii</name>
    <dbReference type="NCBI Taxonomy" id="1381693"/>
    <lineage>
        <taxon>Eukaryota</taxon>
        <taxon>Sar</taxon>
        <taxon>Alveolata</taxon>
        <taxon>Dinophyceae</taxon>
        <taxon>Suessiales</taxon>
        <taxon>Symbiodiniaceae</taxon>
        <taxon>Durusdinium</taxon>
    </lineage>
</organism>
<dbReference type="PANTHER" id="PTHR23050">
    <property type="entry name" value="CALCIUM BINDING PROTEIN"/>
    <property type="match status" value="1"/>
</dbReference>
<dbReference type="Proteomes" id="UP001642484">
    <property type="component" value="Unassembled WGS sequence"/>
</dbReference>
<feature type="region of interest" description="Disordered" evidence="3">
    <location>
        <begin position="58"/>
        <end position="81"/>
    </location>
</feature>
<dbReference type="PROSITE" id="PS00018">
    <property type="entry name" value="EF_HAND_1"/>
    <property type="match status" value="3"/>
</dbReference>
<dbReference type="SUPFAM" id="SSF47473">
    <property type="entry name" value="EF-hand"/>
    <property type="match status" value="1"/>
</dbReference>
<dbReference type="InterPro" id="IPR002048">
    <property type="entry name" value="EF_hand_dom"/>
</dbReference>
<feature type="domain" description="EF-hand" evidence="4">
    <location>
        <begin position="380"/>
        <end position="415"/>
    </location>
</feature>
<feature type="domain" description="EF-hand" evidence="4">
    <location>
        <begin position="562"/>
        <end position="597"/>
    </location>
</feature>
<sequence length="718" mass="83217">MELRRAKQRRRINFRVEEYSTEECEFTEKLVKSLHDGWSKRPTAWTRLLTLERDERTFQSEGLSRGTESLSDRRCSSSRSQRISCEEQTTMKTMPSRPRTTQAAPGWSLRYCELLGVGPTPSQRRVTRRDAVTALPLPVERFRDALERARSSENSVFLASRSRGRRDQRLNKFETFQRQESRLKGRRRAVQADVMGQTRRCINLAFKYMQMNHTERIDYLKKLFDTKLSKGGSVNRPDQYGISNEELKGLALKMGLPEQEVSHLDVQFRHYDFDGSGTLDLEEVRNILADIGLTPQNREEKCEVTECINEKTQKMGCEEFEFEGFLDLLKSVRERLKQVQSIKCWRLFHEADILGVDSLEMLKIFSLLENKLGFFLRSQEEHSEAVNIFASCDADCDGCLNLDEFQAFVQKVRAKLLTLRRREEVQIAKKFDLEPEILHEFRSNLPFLWKIFERYSFNKPDQGVRKEDLLPYMVDIGLAPSNTEEPQCLPLIDIITEFARPYTKFPALLDIMQKGRLAVRASLEEDLTASFRYYDRDGSGQLSMQEIYGILEEFGMLPRSKAEQQEVGLVIEQLDRDGSGAFDLFEFHDFFQMMIEQGRLTERKNEHEAAISLNFSEENFAYLRRTWMSLKPRMDGTVTQMNLAHSLVHLLQLLNPGGLSSDEPVRNYMRSVQQAPDIAINFVGFLNTVRHVMASAEEEVDDAKGDRGEKKKTASYTS</sequence>
<dbReference type="CDD" id="cd00051">
    <property type="entry name" value="EFh"/>
    <property type="match status" value="1"/>
</dbReference>
<dbReference type="EMBL" id="CAXAMN010006947">
    <property type="protein sequence ID" value="CAK9019728.1"/>
    <property type="molecule type" value="Genomic_DNA"/>
</dbReference>
<name>A0ABP0K061_9DINO</name>